<dbReference type="AlphaFoldDB" id="A0AAU0MIH3"/>
<evidence type="ECO:0008006" key="5">
    <source>
        <dbReference type="Google" id="ProtNLM"/>
    </source>
</evidence>
<accession>A0AAU0MIH3</accession>
<evidence type="ECO:0000256" key="1">
    <source>
        <dbReference type="SAM" id="MobiDB-lite"/>
    </source>
</evidence>
<dbReference type="Proteomes" id="UP001329313">
    <property type="component" value="Chromosome"/>
</dbReference>
<keyword evidence="2" id="KW-0812">Transmembrane</keyword>
<keyword evidence="4" id="KW-1185">Reference proteome</keyword>
<evidence type="ECO:0000256" key="2">
    <source>
        <dbReference type="SAM" id="Phobius"/>
    </source>
</evidence>
<protein>
    <recommendedName>
        <fullName evidence="5">Cell division protein FtsL</fullName>
    </recommendedName>
</protein>
<reference evidence="3 4" key="1">
    <citation type="submission" date="2023-10" db="EMBL/GenBank/DDBJ databases">
        <title>Y20.</title>
        <authorList>
            <person name="Zhang G."/>
            <person name="Ding Y."/>
        </authorList>
    </citation>
    <scope>NUCLEOTIDE SEQUENCE [LARGE SCALE GENOMIC DNA]</scope>
    <source>
        <strain evidence="3 4">Y20</strain>
    </source>
</reference>
<name>A0AAU0MIH3_9MICO</name>
<dbReference type="EMBL" id="CP137080">
    <property type="protein sequence ID" value="WOQ70461.1"/>
    <property type="molecule type" value="Genomic_DNA"/>
</dbReference>
<feature type="compositionally biased region" description="Low complexity" evidence="1">
    <location>
        <begin position="174"/>
        <end position="183"/>
    </location>
</feature>
<evidence type="ECO:0000313" key="4">
    <source>
        <dbReference type="Proteomes" id="UP001329313"/>
    </source>
</evidence>
<dbReference type="KEGG" id="mliy:RYJ27_04430"/>
<feature type="transmembrane region" description="Helical" evidence="2">
    <location>
        <begin position="36"/>
        <end position="56"/>
    </location>
</feature>
<organism evidence="3 4">
    <name type="scientific">Microbacterium limosum</name>
    <dbReference type="NCBI Taxonomy" id="3079935"/>
    <lineage>
        <taxon>Bacteria</taxon>
        <taxon>Bacillati</taxon>
        <taxon>Actinomycetota</taxon>
        <taxon>Actinomycetes</taxon>
        <taxon>Micrococcales</taxon>
        <taxon>Microbacteriaceae</taxon>
        <taxon>Microbacterium</taxon>
    </lineage>
</organism>
<dbReference type="RefSeq" id="WP_330171542.1">
    <property type="nucleotide sequence ID" value="NZ_CP137080.1"/>
</dbReference>
<sequence>MSVPAVAPLSAPRIQRDPQRGLRALESPARRRRPRVLYAIIAVCGAFGIAAGQMGLSIAMTQGVYQEQALERQLTALTYEKQSLTEAITGLSSPQYLAANASALGMVVGEPPSYLRLSDGAVLGSGEAATWSSSVDAIGRGSVPNSLVSDAPLVTAPGATIGGVTVAPAEEADAAAGDAASPAAPEPPALSDGLPSPVTR</sequence>
<evidence type="ECO:0000313" key="3">
    <source>
        <dbReference type="EMBL" id="WOQ70461.1"/>
    </source>
</evidence>
<keyword evidence="2" id="KW-0472">Membrane</keyword>
<gene>
    <name evidence="3" type="ORF">RYJ27_04430</name>
</gene>
<proteinExistence type="predicted"/>
<keyword evidence="2" id="KW-1133">Transmembrane helix</keyword>
<feature type="region of interest" description="Disordered" evidence="1">
    <location>
        <begin position="170"/>
        <end position="200"/>
    </location>
</feature>